<dbReference type="PRINTS" id="PR00792">
    <property type="entry name" value="PEPSIN"/>
</dbReference>
<name>A0A1L9SUG9_9EURO</name>
<dbReference type="CDD" id="cd05471">
    <property type="entry name" value="pepsin_like"/>
    <property type="match status" value="1"/>
</dbReference>
<dbReference type="GO" id="GO:0006508">
    <property type="term" value="P:proteolysis"/>
    <property type="evidence" value="ECO:0007669"/>
    <property type="project" value="InterPro"/>
</dbReference>
<dbReference type="AlphaFoldDB" id="A0A1L9SUG9"/>
<accession>A0A1L9SUG9</accession>
<evidence type="ECO:0000256" key="3">
    <source>
        <dbReference type="PIRSR" id="PIRSR601461-1"/>
    </source>
</evidence>
<dbReference type="Gene3D" id="2.40.70.10">
    <property type="entry name" value="Acid Proteases"/>
    <property type="match status" value="2"/>
</dbReference>
<dbReference type="GeneID" id="34614954"/>
<proteinExistence type="inferred from homology"/>
<feature type="domain" description="Peptidase A1" evidence="4">
    <location>
        <begin position="28"/>
        <end position="394"/>
    </location>
</feature>
<dbReference type="STRING" id="1073090.A0A1L9SUG9"/>
<evidence type="ECO:0000256" key="2">
    <source>
        <dbReference type="ARBA" id="ARBA00022801"/>
    </source>
</evidence>
<dbReference type="GO" id="GO:0000324">
    <property type="term" value="C:fungal-type vacuole"/>
    <property type="evidence" value="ECO:0007669"/>
    <property type="project" value="TreeGrafter"/>
</dbReference>
<reference evidence="6" key="1">
    <citation type="journal article" date="2017" name="Genome Biol.">
        <title>Comparative genomics reveals high biological diversity and specific adaptations in the industrially and medically important fungal genus Aspergillus.</title>
        <authorList>
            <person name="de Vries R.P."/>
            <person name="Riley R."/>
            <person name="Wiebenga A."/>
            <person name="Aguilar-Osorio G."/>
            <person name="Amillis S."/>
            <person name="Uchima C.A."/>
            <person name="Anderluh G."/>
            <person name="Asadollahi M."/>
            <person name="Askin M."/>
            <person name="Barry K."/>
            <person name="Battaglia E."/>
            <person name="Bayram O."/>
            <person name="Benocci T."/>
            <person name="Braus-Stromeyer S.A."/>
            <person name="Caldana C."/>
            <person name="Canovas D."/>
            <person name="Cerqueira G.C."/>
            <person name="Chen F."/>
            <person name="Chen W."/>
            <person name="Choi C."/>
            <person name="Clum A."/>
            <person name="Dos Santos R.A."/>
            <person name="Damasio A.R."/>
            <person name="Diallinas G."/>
            <person name="Emri T."/>
            <person name="Fekete E."/>
            <person name="Flipphi M."/>
            <person name="Freyberg S."/>
            <person name="Gallo A."/>
            <person name="Gournas C."/>
            <person name="Habgood R."/>
            <person name="Hainaut M."/>
            <person name="Harispe M.L."/>
            <person name="Henrissat B."/>
            <person name="Hilden K.S."/>
            <person name="Hope R."/>
            <person name="Hossain A."/>
            <person name="Karabika E."/>
            <person name="Karaffa L."/>
            <person name="Karanyi Z."/>
            <person name="Krasevec N."/>
            <person name="Kuo A."/>
            <person name="Kusch H."/>
            <person name="LaButti K."/>
            <person name="Lagendijk E.L."/>
            <person name="Lapidus A."/>
            <person name="Levasseur A."/>
            <person name="Lindquist E."/>
            <person name="Lipzen A."/>
            <person name="Logrieco A.F."/>
            <person name="MacCabe A."/>
            <person name="Maekelae M.R."/>
            <person name="Malavazi I."/>
            <person name="Melin P."/>
            <person name="Meyer V."/>
            <person name="Mielnichuk N."/>
            <person name="Miskei M."/>
            <person name="Molnar A.P."/>
            <person name="Mule G."/>
            <person name="Ngan C.Y."/>
            <person name="Orejas M."/>
            <person name="Orosz E."/>
            <person name="Ouedraogo J.P."/>
            <person name="Overkamp K.M."/>
            <person name="Park H.-S."/>
            <person name="Perrone G."/>
            <person name="Piumi F."/>
            <person name="Punt P.J."/>
            <person name="Ram A.F."/>
            <person name="Ramon A."/>
            <person name="Rauscher S."/>
            <person name="Record E."/>
            <person name="Riano-Pachon D.M."/>
            <person name="Robert V."/>
            <person name="Roehrig J."/>
            <person name="Ruller R."/>
            <person name="Salamov A."/>
            <person name="Salih N.S."/>
            <person name="Samson R.A."/>
            <person name="Sandor E."/>
            <person name="Sanguinetti M."/>
            <person name="Schuetze T."/>
            <person name="Sepcic K."/>
            <person name="Shelest E."/>
            <person name="Sherlock G."/>
            <person name="Sophianopoulou V."/>
            <person name="Squina F.M."/>
            <person name="Sun H."/>
            <person name="Susca A."/>
            <person name="Todd R.B."/>
            <person name="Tsang A."/>
            <person name="Unkles S.E."/>
            <person name="van de Wiele N."/>
            <person name="van Rossen-Uffink D."/>
            <person name="Oliveira J.V."/>
            <person name="Vesth T.C."/>
            <person name="Visser J."/>
            <person name="Yu J.-H."/>
            <person name="Zhou M."/>
            <person name="Andersen M.R."/>
            <person name="Archer D.B."/>
            <person name="Baker S.E."/>
            <person name="Benoit I."/>
            <person name="Brakhage A.A."/>
            <person name="Braus G.H."/>
            <person name="Fischer R."/>
            <person name="Frisvad J.C."/>
            <person name="Goldman G.H."/>
            <person name="Houbraken J."/>
            <person name="Oakley B."/>
            <person name="Pocsi I."/>
            <person name="Scazzocchio C."/>
            <person name="Seiboth B."/>
            <person name="vanKuyk P.A."/>
            <person name="Wortman J."/>
            <person name="Dyer P.S."/>
            <person name="Grigoriev I.V."/>
        </authorList>
    </citation>
    <scope>NUCLEOTIDE SEQUENCE [LARGE SCALE GENOMIC DNA]</scope>
    <source>
        <strain evidence="6">CBS 506.65</strain>
    </source>
</reference>
<dbReference type="PANTHER" id="PTHR47966">
    <property type="entry name" value="BETA-SITE APP-CLEAVING ENZYME, ISOFORM A-RELATED"/>
    <property type="match status" value="1"/>
</dbReference>
<dbReference type="Proteomes" id="UP000184188">
    <property type="component" value="Unassembled WGS sequence"/>
</dbReference>
<dbReference type="InterPro" id="IPR001461">
    <property type="entry name" value="Aspartic_peptidase_A1"/>
</dbReference>
<keyword evidence="6" id="KW-1185">Reference proteome</keyword>
<dbReference type="RefSeq" id="XP_022585247.1">
    <property type="nucleotide sequence ID" value="XM_022728490.1"/>
</dbReference>
<dbReference type="PROSITE" id="PS51767">
    <property type="entry name" value="PEPTIDASE_A1"/>
    <property type="match status" value="1"/>
</dbReference>
<feature type="active site" evidence="3">
    <location>
        <position position="44"/>
    </location>
</feature>
<comment type="similarity">
    <text evidence="1">Belongs to the peptidase A1 family.</text>
</comment>
<organism evidence="5 6">
    <name type="scientific">Penicilliopsis zonata CBS 506.65</name>
    <dbReference type="NCBI Taxonomy" id="1073090"/>
    <lineage>
        <taxon>Eukaryota</taxon>
        <taxon>Fungi</taxon>
        <taxon>Dikarya</taxon>
        <taxon>Ascomycota</taxon>
        <taxon>Pezizomycotina</taxon>
        <taxon>Eurotiomycetes</taxon>
        <taxon>Eurotiomycetidae</taxon>
        <taxon>Eurotiales</taxon>
        <taxon>Aspergillaceae</taxon>
        <taxon>Penicilliopsis</taxon>
    </lineage>
</organism>
<dbReference type="OrthoDB" id="15189at2759"/>
<dbReference type="PANTHER" id="PTHR47966:SF47">
    <property type="entry name" value="ENDOPEPTIDASE, PUTATIVE (AFU_ORTHOLOGUE AFUA_3G01220)-RELATED"/>
    <property type="match status" value="1"/>
</dbReference>
<dbReference type="GO" id="GO:0004190">
    <property type="term" value="F:aspartic-type endopeptidase activity"/>
    <property type="evidence" value="ECO:0007669"/>
    <property type="project" value="InterPro"/>
</dbReference>
<dbReference type="InterPro" id="IPR021109">
    <property type="entry name" value="Peptidase_aspartic_dom_sf"/>
</dbReference>
<gene>
    <name evidence="5" type="ORF">ASPZODRAFT_54773</name>
</gene>
<feature type="active site" evidence="3">
    <location>
        <position position="284"/>
    </location>
</feature>
<dbReference type="EMBL" id="KV878336">
    <property type="protein sequence ID" value="OJJ50737.1"/>
    <property type="molecule type" value="Genomic_DNA"/>
</dbReference>
<keyword evidence="2" id="KW-0378">Hydrolase</keyword>
<evidence type="ECO:0000313" key="6">
    <source>
        <dbReference type="Proteomes" id="UP000184188"/>
    </source>
</evidence>
<dbReference type="SUPFAM" id="SSF50630">
    <property type="entry name" value="Acid proteases"/>
    <property type="match status" value="1"/>
</dbReference>
<protein>
    <recommendedName>
        <fullName evidence="4">Peptidase A1 domain-containing protein</fullName>
    </recommendedName>
</protein>
<dbReference type="InterPro" id="IPR033121">
    <property type="entry name" value="PEPTIDASE_A1"/>
</dbReference>
<evidence type="ECO:0000313" key="5">
    <source>
        <dbReference type="EMBL" id="OJJ50737.1"/>
    </source>
</evidence>
<dbReference type="InterPro" id="IPR034164">
    <property type="entry name" value="Pepsin-like_dom"/>
</dbReference>
<evidence type="ECO:0000259" key="4">
    <source>
        <dbReference type="PROSITE" id="PS51767"/>
    </source>
</evidence>
<dbReference type="Pfam" id="PF00026">
    <property type="entry name" value="Asp"/>
    <property type="match status" value="1"/>
</dbReference>
<dbReference type="VEuPathDB" id="FungiDB:ASPZODRAFT_54773"/>
<sequence length="441" mass="46723">MALKTRNTSVSLSNHTAGMLATEYGTIFDVDVTVGNQTFQLQVDTGSSDLWVAKTGFICINQTSNLELPEEECEYSSHLYNISDTYRQIANETFGVQYGDGIVGGAMAYEDITLGGITVKGQKIGIGERSTPMGDGVNSGLIGLAYPALTSAHPGTNISNTSYFYDRAVYSPLFNTMYERGLVDPYFSITLARTPQNSSSGFGGYLSLGELPPVAHSPNFSVVPVEVTENIPLNFTSGKRVRSYWSISISGATYGPASNGSDSDDSSSSSSLTTNSTSFQAFVDSGNYVSFLPAAIVDPINKMFSPPATYDASLSAWVVDCAATAPTFGLQIGNQTFFHNGSDLIYQLGDICITSLTSSESVAYEGVVLNIIGVPLLKNVVAVFDFGNNEMRFSRLLDNETAAANTSTSQVTSGESPAVVRPLKSTALALSAAVLLAVLVG</sequence>
<evidence type="ECO:0000256" key="1">
    <source>
        <dbReference type="ARBA" id="ARBA00007447"/>
    </source>
</evidence>